<dbReference type="RefSeq" id="WP_161595501.1">
    <property type="nucleotide sequence ID" value="NZ_VJON01000035.1"/>
</dbReference>
<keyword evidence="4 5" id="KW-0472">Membrane</keyword>
<dbReference type="Pfam" id="PF13675">
    <property type="entry name" value="PilJ"/>
    <property type="match status" value="1"/>
</dbReference>
<dbReference type="InterPro" id="IPR042295">
    <property type="entry name" value="NarX-like_N_sf"/>
</dbReference>
<dbReference type="OrthoDB" id="9811306at2"/>
<organism evidence="7 8">
    <name type="scientific">Tepidimonas charontis</name>
    <dbReference type="NCBI Taxonomy" id="2267262"/>
    <lineage>
        <taxon>Bacteria</taxon>
        <taxon>Pseudomonadati</taxon>
        <taxon>Pseudomonadota</taxon>
        <taxon>Betaproteobacteria</taxon>
        <taxon>Burkholderiales</taxon>
        <taxon>Tepidimonas</taxon>
    </lineage>
</organism>
<protein>
    <recommendedName>
        <fullName evidence="6">NarX-like N-terminal domain-containing protein</fullName>
    </recommendedName>
</protein>
<dbReference type="Gene3D" id="1.20.120.960">
    <property type="entry name" value="Histidine kinase NarX, sensor domain"/>
    <property type="match status" value="1"/>
</dbReference>
<sequence>MRTTSTIATKLVYAGLWLLLAATASIGVTLWVTWQLEGGAAAVNEAGRLRMQVWRLDAARGASLPAAQRAELVAEFEASLRRLRLGDPQRPLAVPWTPSIRERFSAVETTWNRQRHLWYPEGDLDPSGAANVSCLG</sequence>
<reference evidence="7 8" key="1">
    <citation type="submission" date="2019-07" db="EMBL/GenBank/DDBJ databases">
        <title>Tepidimonas charontis SPSP-6 draft genome.</title>
        <authorList>
            <person name="Da Costa M.S."/>
            <person name="Froufe H.J.C."/>
            <person name="Egas C."/>
            <person name="Albuquerque L."/>
        </authorList>
    </citation>
    <scope>NUCLEOTIDE SEQUENCE [LARGE SCALE GENOMIC DNA]</scope>
    <source>
        <strain evidence="7 8">SPSP-6</strain>
    </source>
</reference>
<evidence type="ECO:0000256" key="1">
    <source>
        <dbReference type="ARBA" id="ARBA00004141"/>
    </source>
</evidence>
<dbReference type="InterPro" id="IPR029095">
    <property type="entry name" value="NarX-like_N"/>
</dbReference>
<evidence type="ECO:0000259" key="6">
    <source>
        <dbReference type="Pfam" id="PF13675"/>
    </source>
</evidence>
<accession>A0A554XAB4</accession>
<keyword evidence="3 5" id="KW-1133">Transmembrane helix</keyword>
<feature type="domain" description="NarX-like N-terminal" evidence="6">
    <location>
        <begin position="31"/>
        <end position="118"/>
    </location>
</feature>
<evidence type="ECO:0000256" key="4">
    <source>
        <dbReference type="ARBA" id="ARBA00023136"/>
    </source>
</evidence>
<comment type="caution">
    <text evidence="7">The sequence shown here is derived from an EMBL/GenBank/DDBJ whole genome shotgun (WGS) entry which is preliminary data.</text>
</comment>
<feature type="transmembrane region" description="Helical" evidence="5">
    <location>
        <begin position="12"/>
        <end position="34"/>
    </location>
</feature>
<evidence type="ECO:0000256" key="5">
    <source>
        <dbReference type="SAM" id="Phobius"/>
    </source>
</evidence>
<comment type="subcellular location">
    <subcellularLocation>
        <location evidence="1">Membrane</location>
        <topology evidence="1">Multi-pass membrane protein</topology>
    </subcellularLocation>
</comment>
<dbReference type="EMBL" id="VJON01000035">
    <property type="protein sequence ID" value="TSE32763.1"/>
    <property type="molecule type" value="Genomic_DNA"/>
</dbReference>
<evidence type="ECO:0000313" key="7">
    <source>
        <dbReference type="EMBL" id="TSE32763.1"/>
    </source>
</evidence>
<keyword evidence="8" id="KW-1185">Reference proteome</keyword>
<gene>
    <name evidence="7" type="ORF">Tchar_02009</name>
</gene>
<dbReference type="AlphaFoldDB" id="A0A554XAB4"/>
<evidence type="ECO:0000256" key="2">
    <source>
        <dbReference type="ARBA" id="ARBA00022692"/>
    </source>
</evidence>
<name>A0A554XAB4_9BURK</name>
<dbReference type="Proteomes" id="UP000318294">
    <property type="component" value="Unassembled WGS sequence"/>
</dbReference>
<keyword evidence="2 5" id="KW-0812">Transmembrane</keyword>
<proteinExistence type="predicted"/>
<dbReference type="GO" id="GO:0016020">
    <property type="term" value="C:membrane"/>
    <property type="evidence" value="ECO:0007669"/>
    <property type="project" value="UniProtKB-SubCell"/>
</dbReference>
<evidence type="ECO:0000313" key="8">
    <source>
        <dbReference type="Proteomes" id="UP000318294"/>
    </source>
</evidence>
<evidence type="ECO:0000256" key="3">
    <source>
        <dbReference type="ARBA" id="ARBA00022989"/>
    </source>
</evidence>